<dbReference type="Pfam" id="PF02518">
    <property type="entry name" value="HATPase_c"/>
    <property type="match status" value="1"/>
</dbReference>
<keyword evidence="5" id="KW-0418">Kinase</keyword>
<proteinExistence type="predicted"/>
<dbReference type="PANTHER" id="PTHR24421:SF37">
    <property type="entry name" value="SENSOR HISTIDINE KINASE NARS"/>
    <property type="match status" value="1"/>
</dbReference>
<evidence type="ECO:0000256" key="1">
    <source>
        <dbReference type="ARBA" id="ARBA00004651"/>
    </source>
</evidence>
<evidence type="ECO:0000259" key="10">
    <source>
        <dbReference type="Pfam" id="PF02518"/>
    </source>
</evidence>
<evidence type="ECO:0000256" key="2">
    <source>
        <dbReference type="ARBA" id="ARBA00022475"/>
    </source>
</evidence>
<evidence type="ECO:0000256" key="8">
    <source>
        <dbReference type="ARBA" id="ARBA00023136"/>
    </source>
</evidence>
<keyword evidence="8 9" id="KW-0472">Membrane</keyword>
<comment type="subcellular location">
    <subcellularLocation>
        <location evidence="1">Cell membrane</location>
        <topology evidence="1">Multi-pass membrane protein</topology>
    </subcellularLocation>
</comment>
<feature type="transmembrane region" description="Helical" evidence="9">
    <location>
        <begin position="75"/>
        <end position="97"/>
    </location>
</feature>
<gene>
    <name evidence="11" type="ORF">N1032_17915</name>
</gene>
<dbReference type="GO" id="GO:0005524">
    <property type="term" value="F:ATP binding"/>
    <property type="evidence" value="ECO:0007669"/>
    <property type="project" value="UniProtKB-KW"/>
</dbReference>
<dbReference type="InterPro" id="IPR050482">
    <property type="entry name" value="Sensor_HK_TwoCompSys"/>
</dbReference>
<feature type="transmembrane region" description="Helical" evidence="9">
    <location>
        <begin position="158"/>
        <end position="180"/>
    </location>
</feature>
<reference evidence="11" key="1">
    <citation type="submission" date="2022-08" db="EMBL/GenBank/DDBJ databases">
        <authorList>
            <person name="Deng Y."/>
            <person name="Han X.-F."/>
            <person name="Zhang Y.-Q."/>
        </authorList>
    </citation>
    <scope>NUCLEOTIDE SEQUENCE</scope>
    <source>
        <strain evidence="11">CPCC 203386</strain>
    </source>
</reference>
<dbReference type="Proteomes" id="UP001165586">
    <property type="component" value="Unassembled WGS sequence"/>
</dbReference>
<keyword evidence="3" id="KW-0808">Transferase</keyword>
<dbReference type="InterPro" id="IPR003594">
    <property type="entry name" value="HATPase_dom"/>
</dbReference>
<dbReference type="EMBL" id="JANLCJ010000007">
    <property type="protein sequence ID" value="MCS5735624.1"/>
    <property type="molecule type" value="Genomic_DNA"/>
</dbReference>
<evidence type="ECO:0000256" key="7">
    <source>
        <dbReference type="ARBA" id="ARBA00023012"/>
    </source>
</evidence>
<evidence type="ECO:0000256" key="5">
    <source>
        <dbReference type="ARBA" id="ARBA00022777"/>
    </source>
</evidence>
<keyword evidence="4 9" id="KW-0812">Transmembrane</keyword>
<keyword evidence="6 9" id="KW-1133">Transmembrane helix</keyword>
<feature type="domain" description="Histidine kinase/HSP90-like ATPase" evidence="10">
    <location>
        <begin position="308"/>
        <end position="398"/>
    </location>
</feature>
<evidence type="ECO:0000256" key="3">
    <source>
        <dbReference type="ARBA" id="ARBA00022679"/>
    </source>
</evidence>
<dbReference type="SUPFAM" id="SSF55874">
    <property type="entry name" value="ATPase domain of HSP90 chaperone/DNA topoisomerase II/histidine kinase"/>
    <property type="match status" value="1"/>
</dbReference>
<feature type="transmembrane region" description="Helical" evidence="9">
    <location>
        <begin position="109"/>
        <end position="126"/>
    </location>
</feature>
<keyword evidence="11" id="KW-0067">ATP-binding</keyword>
<sequence>MTLQIAADIDGLATSRALAKAGTWLAGVFLAATVVISGLFIPVTGHSEIVYGLAGLVIVGLGVVAALHTASFGRALLYTLIACAGLYGFALVSAGVSVQVPGPTPASDYVLLSMPEFAVLVVGISARSLGKSIALGTLAFFAGPGLVQLAAWQQGMPLAVDVPVLCSYLALVLFVTALWFGRRDAARGTALMSGAALAEERDVALERFSTRASSWLHDTVLHDLNALAMAEPGPLTLAHTQALDRDLANLADVRLILDEPGRSGSATRELATVPALLAVVRAAEQSGLRIRVGGDVAAVNDLAPAVVTALERALDECLDNVLQHSGVREAEISVMSSPPGLSVMVSDSGSGFDVDAITDQAVGLRVDVVDRIVEIGGSVQIWARPGAGTAVFITVPEASS</sequence>
<evidence type="ECO:0000256" key="9">
    <source>
        <dbReference type="SAM" id="Phobius"/>
    </source>
</evidence>
<dbReference type="RefSeq" id="WP_259540566.1">
    <property type="nucleotide sequence ID" value="NZ_JANLCJ010000007.1"/>
</dbReference>
<feature type="transmembrane region" description="Helical" evidence="9">
    <location>
        <begin position="133"/>
        <end position="152"/>
    </location>
</feature>
<comment type="caution">
    <text evidence="11">The sequence shown here is derived from an EMBL/GenBank/DDBJ whole genome shotgun (WGS) entry which is preliminary data.</text>
</comment>
<keyword evidence="7" id="KW-0902">Two-component regulatory system</keyword>
<keyword evidence="2" id="KW-1003">Cell membrane</keyword>
<accession>A0ABT2H6S8</accession>
<organism evidence="11 12">
    <name type="scientific">Herbiconiux daphne</name>
    <dbReference type="NCBI Taxonomy" id="2970914"/>
    <lineage>
        <taxon>Bacteria</taxon>
        <taxon>Bacillati</taxon>
        <taxon>Actinomycetota</taxon>
        <taxon>Actinomycetes</taxon>
        <taxon>Micrococcales</taxon>
        <taxon>Microbacteriaceae</taxon>
        <taxon>Herbiconiux</taxon>
    </lineage>
</organism>
<evidence type="ECO:0000313" key="12">
    <source>
        <dbReference type="Proteomes" id="UP001165586"/>
    </source>
</evidence>
<dbReference type="PANTHER" id="PTHR24421">
    <property type="entry name" value="NITRATE/NITRITE SENSOR PROTEIN NARX-RELATED"/>
    <property type="match status" value="1"/>
</dbReference>
<name>A0ABT2H6S8_9MICO</name>
<keyword evidence="11" id="KW-0547">Nucleotide-binding</keyword>
<evidence type="ECO:0000313" key="11">
    <source>
        <dbReference type="EMBL" id="MCS5735624.1"/>
    </source>
</evidence>
<protein>
    <submittedName>
        <fullName evidence="11">ATP-binding protein</fullName>
    </submittedName>
</protein>
<dbReference type="InterPro" id="IPR036890">
    <property type="entry name" value="HATPase_C_sf"/>
</dbReference>
<feature type="transmembrane region" description="Helical" evidence="9">
    <location>
        <begin position="21"/>
        <end position="43"/>
    </location>
</feature>
<keyword evidence="12" id="KW-1185">Reference proteome</keyword>
<feature type="transmembrane region" description="Helical" evidence="9">
    <location>
        <begin position="49"/>
        <end position="68"/>
    </location>
</feature>
<evidence type="ECO:0000256" key="6">
    <source>
        <dbReference type="ARBA" id="ARBA00022989"/>
    </source>
</evidence>
<dbReference type="Gene3D" id="3.30.565.10">
    <property type="entry name" value="Histidine kinase-like ATPase, C-terminal domain"/>
    <property type="match status" value="1"/>
</dbReference>
<evidence type="ECO:0000256" key="4">
    <source>
        <dbReference type="ARBA" id="ARBA00022692"/>
    </source>
</evidence>